<dbReference type="CDD" id="cd12108">
    <property type="entry name" value="Hr-like"/>
    <property type="match status" value="1"/>
</dbReference>
<organism evidence="2 3">
    <name type="scientific">Kutzneria chonburiensis</name>
    <dbReference type="NCBI Taxonomy" id="1483604"/>
    <lineage>
        <taxon>Bacteria</taxon>
        <taxon>Bacillati</taxon>
        <taxon>Actinomycetota</taxon>
        <taxon>Actinomycetes</taxon>
        <taxon>Pseudonocardiales</taxon>
        <taxon>Pseudonocardiaceae</taxon>
        <taxon>Kutzneria</taxon>
    </lineage>
</organism>
<accession>A0ABV6MPI8</accession>
<feature type="domain" description="Hemerythrin-like" evidence="1">
    <location>
        <begin position="9"/>
        <end position="144"/>
    </location>
</feature>
<dbReference type="Pfam" id="PF01814">
    <property type="entry name" value="Hemerythrin"/>
    <property type="match status" value="1"/>
</dbReference>
<comment type="caution">
    <text evidence="2">The sequence shown here is derived from an EMBL/GenBank/DDBJ whole genome shotgun (WGS) entry which is preliminary data.</text>
</comment>
<dbReference type="EMBL" id="JBHLUD010000003">
    <property type="protein sequence ID" value="MFC0542228.1"/>
    <property type="molecule type" value="Genomic_DNA"/>
</dbReference>
<name>A0ABV6MPI8_9PSEU</name>
<reference evidence="2 3" key="1">
    <citation type="submission" date="2024-09" db="EMBL/GenBank/DDBJ databases">
        <authorList>
            <person name="Sun Q."/>
            <person name="Mori K."/>
        </authorList>
    </citation>
    <scope>NUCLEOTIDE SEQUENCE [LARGE SCALE GENOMIC DNA]</scope>
    <source>
        <strain evidence="2 3">TBRC 1432</strain>
    </source>
</reference>
<protein>
    <submittedName>
        <fullName evidence="2">Hemerythrin domain-containing protein</fullName>
    </submittedName>
</protein>
<dbReference type="Gene3D" id="1.20.120.520">
    <property type="entry name" value="nmb1532 protein domain like"/>
    <property type="match status" value="1"/>
</dbReference>
<evidence type="ECO:0000259" key="1">
    <source>
        <dbReference type="Pfam" id="PF01814"/>
    </source>
</evidence>
<evidence type="ECO:0000313" key="3">
    <source>
        <dbReference type="Proteomes" id="UP001589810"/>
    </source>
</evidence>
<dbReference type="InterPro" id="IPR012312">
    <property type="entry name" value="Hemerythrin-like"/>
</dbReference>
<dbReference type="Proteomes" id="UP001589810">
    <property type="component" value="Unassembled WGS sequence"/>
</dbReference>
<evidence type="ECO:0000313" key="2">
    <source>
        <dbReference type="EMBL" id="MFC0542228.1"/>
    </source>
</evidence>
<proteinExistence type="predicted"/>
<sequence length="220" mass="23807">MSNEPLADVRDMYMAHTMFRREIGNAPALVRGVAPGDVDRAVIVADHLAIVDNSLHHHHTAEDRHLWPRLAERAGAEAEPVVQVMEAQHGAIDKLLDELRTGLADWRGTADPVLGASLADTAAELHERLVEHLATEEDRALPLIERHITAAEWAGMIADGAGDVDPSQIPLIFGMMAHDADPDTVRDIIAQMPPEVSGVLGDLAAQAYADHVRKVYGVSA</sequence>
<keyword evidence="3" id="KW-1185">Reference proteome</keyword>
<gene>
    <name evidence="2" type="ORF">ACFFH7_12095</name>
</gene>
<dbReference type="RefSeq" id="WP_273942964.1">
    <property type="nucleotide sequence ID" value="NZ_CP097263.1"/>
</dbReference>